<proteinExistence type="predicted"/>
<dbReference type="EMBL" id="CM055096">
    <property type="protein sequence ID" value="KAJ7557257.1"/>
    <property type="molecule type" value="Genomic_DNA"/>
</dbReference>
<sequence length="176" mass="19286">MGRPLPPSSSSSSTSSSSSSASSSSASVAASSHDDISSCNGHSAPAHPQHLFVYGNLRPDINIHPVLSLRASLRPQKAWLLGGRLYSTHRDGVERAALRLEEFGHAVKGYVLSADDSRCLPGILEECEIREHPPSLYERDVVEVVTESGERMQSYVYHYQEVDRSNPVITGDWLQR</sequence>
<organism evidence="1 2">
    <name type="scientific">Diphasiastrum complanatum</name>
    <name type="common">Issler's clubmoss</name>
    <name type="synonym">Lycopodium complanatum</name>
    <dbReference type="NCBI Taxonomy" id="34168"/>
    <lineage>
        <taxon>Eukaryota</taxon>
        <taxon>Viridiplantae</taxon>
        <taxon>Streptophyta</taxon>
        <taxon>Embryophyta</taxon>
        <taxon>Tracheophyta</taxon>
        <taxon>Lycopodiopsida</taxon>
        <taxon>Lycopodiales</taxon>
        <taxon>Lycopodiaceae</taxon>
        <taxon>Lycopodioideae</taxon>
        <taxon>Diphasiastrum</taxon>
    </lineage>
</organism>
<evidence type="ECO:0000313" key="2">
    <source>
        <dbReference type="Proteomes" id="UP001162992"/>
    </source>
</evidence>
<protein>
    <submittedName>
        <fullName evidence="1">Uncharacterized protein</fullName>
    </submittedName>
</protein>
<name>A0ACC2DSZ4_DIPCM</name>
<dbReference type="Proteomes" id="UP001162992">
    <property type="component" value="Chromosome 5"/>
</dbReference>
<evidence type="ECO:0000313" key="1">
    <source>
        <dbReference type="EMBL" id="KAJ7557257.1"/>
    </source>
</evidence>
<keyword evidence="2" id="KW-1185">Reference proteome</keyword>
<comment type="caution">
    <text evidence="1">The sequence shown here is derived from an EMBL/GenBank/DDBJ whole genome shotgun (WGS) entry which is preliminary data.</text>
</comment>
<accession>A0ACC2DSZ4</accession>
<gene>
    <name evidence="1" type="ORF">O6H91_05G119100</name>
</gene>
<reference evidence="2" key="1">
    <citation type="journal article" date="2024" name="Proc. Natl. Acad. Sci. U.S.A.">
        <title>Extraordinary preservation of gene collinearity over three hundred million years revealed in homosporous lycophytes.</title>
        <authorList>
            <person name="Li C."/>
            <person name="Wickell D."/>
            <person name="Kuo L.Y."/>
            <person name="Chen X."/>
            <person name="Nie B."/>
            <person name="Liao X."/>
            <person name="Peng D."/>
            <person name="Ji J."/>
            <person name="Jenkins J."/>
            <person name="Williams M."/>
            <person name="Shu S."/>
            <person name="Plott C."/>
            <person name="Barry K."/>
            <person name="Rajasekar S."/>
            <person name="Grimwood J."/>
            <person name="Han X."/>
            <person name="Sun S."/>
            <person name="Hou Z."/>
            <person name="He W."/>
            <person name="Dai G."/>
            <person name="Sun C."/>
            <person name="Schmutz J."/>
            <person name="Leebens-Mack J.H."/>
            <person name="Li F.W."/>
            <person name="Wang L."/>
        </authorList>
    </citation>
    <scope>NUCLEOTIDE SEQUENCE [LARGE SCALE GENOMIC DNA]</scope>
    <source>
        <strain evidence="2">cv. PW_Plant_1</strain>
    </source>
</reference>